<dbReference type="Proteomes" id="UP000001952">
    <property type="component" value="Chromosome"/>
</dbReference>
<evidence type="ECO:0000313" key="1">
    <source>
        <dbReference type="EMBL" id="ABE06058.1"/>
    </source>
</evidence>
<sequence length="85" mass="9559">MIQAGKGIRQQPVRCDLQNSLSDRRQFCSVCAFQPHRRLSPGLLLSRFSPARRFRSSLPVSASRTAQRADVYLKKMSPCYSPCGS</sequence>
<dbReference type="HOGENOM" id="CLU_2507655_0_0_6"/>
<reference evidence="1 2" key="1">
    <citation type="journal article" date="2006" name="Proc. Natl. Acad. Sci. U.S.A.">
        <title>Identification of genes subject to positive selection in uropathogenic strains of Escherichia coli: a comparative genomics approach.</title>
        <authorList>
            <person name="Chen S.L."/>
            <person name="Hung C.S."/>
            <person name="Xu J."/>
            <person name="Reigstad C.S."/>
            <person name="Magrini V."/>
            <person name="Sabo A."/>
            <person name="Blasiar D."/>
            <person name="Bieri T."/>
            <person name="Meyer R.R."/>
            <person name="Ozersky P."/>
            <person name="Armstrong J.R."/>
            <person name="Fulton R.S."/>
            <person name="Latreille J.P."/>
            <person name="Spieth J."/>
            <person name="Hooton T.M."/>
            <person name="Mardis E.R."/>
            <person name="Hultgren S.J."/>
            <person name="Gordon J.I."/>
        </authorList>
    </citation>
    <scope>NUCLEOTIDE SEQUENCE [LARGE SCALE GENOMIC DNA]</scope>
    <source>
        <strain evidence="2">UTI89 / UPEC</strain>
    </source>
</reference>
<accession>Q1RF06</accession>
<evidence type="ECO:0000313" key="2">
    <source>
        <dbReference type="Proteomes" id="UP000001952"/>
    </source>
</evidence>
<organism evidence="1 2">
    <name type="scientific">Escherichia coli (strain UTI89 / UPEC)</name>
    <dbReference type="NCBI Taxonomy" id="364106"/>
    <lineage>
        <taxon>Bacteria</taxon>
        <taxon>Pseudomonadati</taxon>
        <taxon>Pseudomonadota</taxon>
        <taxon>Gammaproteobacteria</taxon>
        <taxon>Enterobacterales</taxon>
        <taxon>Enterobacteriaceae</taxon>
        <taxon>Escherichia</taxon>
    </lineage>
</organism>
<protein>
    <submittedName>
        <fullName evidence="1">Uncharacterized protein</fullName>
    </submittedName>
</protein>
<dbReference type="EMBL" id="CP000243">
    <property type="protein sequence ID" value="ABE06058.1"/>
    <property type="molecule type" value="Genomic_DNA"/>
</dbReference>
<gene>
    <name evidence="1" type="ordered locus">UTI89_C0557</name>
</gene>
<name>Q1RF06_ECOUT</name>
<dbReference type="KEGG" id="eci:UTI89_C0557"/>
<proteinExistence type="predicted"/>
<dbReference type="AlphaFoldDB" id="Q1RF06"/>